<comment type="catalytic activity">
    <reaction evidence="12">
        <text>alpha-D-mannose 1-phosphate + GTP + H(+) = GDP-alpha-D-mannose + diphosphate</text>
        <dbReference type="Rhea" id="RHEA:15229"/>
        <dbReference type="ChEBI" id="CHEBI:15378"/>
        <dbReference type="ChEBI" id="CHEBI:33019"/>
        <dbReference type="ChEBI" id="CHEBI:37565"/>
        <dbReference type="ChEBI" id="CHEBI:57527"/>
        <dbReference type="ChEBI" id="CHEBI:58409"/>
        <dbReference type="EC" id="2.7.7.13"/>
    </reaction>
</comment>
<dbReference type="CDD" id="cd06425">
    <property type="entry name" value="M1P_guanylylT_B_like_N"/>
    <property type="match status" value="1"/>
</dbReference>
<evidence type="ECO:0000256" key="8">
    <source>
        <dbReference type="ARBA" id="ARBA00023306"/>
    </source>
</evidence>
<evidence type="ECO:0000256" key="6">
    <source>
        <dbReference type="ARBA" id="ARBA00022741"/>
    </source>
</evidence>
<comment type="pathway">
    <text evidence="1">Nucleotide-sugar biosynthesis; GDP-alpha-D-mannose biosynthesis; GDP-alpha-D-mannose from alpha-D-mannose 1-phosphate (GTP route): step 1/1.</text>
</comment>
<feature type="domain" description="Mannose-1-phosphate guanyltransferase C-terminal" evidence="14">
    <location>
        <begin position="256"/>
        <end position="363"/>
    </location>
</feature>
<evidence type="ECO:0000256" key="7">
    <source>
        <dbReference type="ARBA" id="ARBA00023134"/>
    </source>
</evidence>
<evidence type="ECO:0000256" key="5">
    <source>
        <dbReference type="ARBA" id="ARBA00022679"/>
    </source>
</evidence>
<keyword evidence="16" id="KW-1185">Reference proteome</keyword>
<sequence length="1086" mass="121165">MKAIILVGGFGTRLRPLTLTYPKPLVEFANKPMIQHQIEALAAAGVTDVVLAVNYRPEIMAEALKTYEKQYNIKITFSVETEPLGTAGPLKLAEAILGKDESPFFVLNADVTCEYPFAQLAEFHKQHGDEGTIVVTKVEEPSKYGVVVHKPSHPSRIDRFVEKPVEFVGNRINAGIYILNPSVLKRIELRPTSIEQETFPAICKDGGLHSFDLEGFWMDVGQPKDFLSGTCLYLSSLQRKNPKLLVSPNEPYVYGGNVMIDESAKIGKNCRIGPNVTIGPNVVIGDGVRLQRCVLLKNSRVKDHAWVKSTIVGWNSTVGKWARLENVTVLGDDVSIGDEVYVNGGSVLPHKSIKQNVDTPSIIIVYISWAALTRDCCNNDNNDTCVHDSTLGAVSILWILSGGHKYLATPFWLRLPDVPGGRSAEASGHKVGNFKQAAEVQPPLTPDQQDVPVTMKQQRSAFDIAPAVTVVNVTPNVQTCAPITAVDTASSSPFTDNPLPTFSLSLSLLIWHLPNLWLQLTKNKAKTTDEARSIPSHSTISSDDDLERTTSVSMFSSCTLATSDDSLGDSTKGNCLTKIDIPYAKLQNVQDMLETMYALPALYENSSSEASEDTLRWLHRLFNGFDASAMEKLPILEKIDGMIRQQMMANKNQWFSNFYEGPLWHVPVSKHDDAQEGAVYVPHGLPPSAPPSDSESSEWFHDRSIAGDAADIDWLHCYLEEHLSGDFPQYLTNIARRSITNATRSERTGANVKIEFLELIWHKSLENNSPFASLDEAQYWGVETAYRPYLTGEEMVAVNEGVADYNLGDVGEMCNLLQTLCSSCEHEKLCVANPVLGWVWQVDQQELLNPYDFNPCACGYAAMDGVMQYREKEELGYVPADTCISHFEFELNFLDVDELDSDYDRKAQEDEAEAHRISTPPRYRGITQICDLHELPTNNIWVLIDDSFENLNDRLVPTYSGLPIPGMHTLTLYPPGFHITQDFVQVKCEDLSLRCVHGCLHPPAVNSCLECFPSGRRFNCDECESHPLLQKPKGQDSTLVEHNEIETGKLNVDCNIVQAQHVVQQKKEQMERWEVQTAHERMKYAW</sequence>
<evidence type="ECO:0000313" key="15">
    <source>
        <dbReference type="EMBL" id="KAL1604163.1"/>
    </source>
</evidence>
<dbReference type="InterPro" id="IPR045233">
    <property type="entry name" value="GMPPB_N"/>
</dbReference>
<dbReference type="CDD" id="cd05824">
    <property type="entry name" value="LbH_M1P_guanylylT_C"/>
    <property type="match status" value="1"/>
</dbReference>
<evidence type="ECO:0000256" key="2">
    <source>
        <dbReference type="ARBA" id="ARBA00007274"/>
    </source>
</evidence>
<comment type="caution">
    <text evidence="15">The sequence shown here is derived from an EMBL/GenBank/DDBJ whole genome shotgun (WGS) entry which is preliminary data.</text>
</comment>
<evidence type="ECO:0000259" key="14">
    <source>
        <dbReference type="Pfam" id="PF25087"/>
    </source>
</evidence>
<name>A0ABR3RI98_9PLEO</name>
<evidence type="ECO:0000259" key="13">
    <source>
        <dbReference type="Pfam" id="PF00483"/>
    </source>
</evidence>
<dbReference type="InterPro" id="IPR011004">
    <property type="entry name" value="Trimer_LpxA-like_sf"/>
</dbReference>
<dbReference type="EMBL" id="JAKIXB020000011">
    <property type="protein sequence ID" value="KAL1604163.1"/>
    <property type="molecule type" value="Genomic_DNA"/>
</dbReference>
<evidence type="ECO:0000256" key="9">
    <source>
        <dbReference type="ARBA" id="ARBA00024813"/>
    </source>
</evidence>
<proteinExistence type="inferred from homology"/>
<dbReference type="InterPro" id="IPR029044">
    <property type="entry name" value="Nucleotide-diphossugar_trans"/>
</dbReference>
<keyword evidence="8" id="KW-0131">Cell cycle</keyword>
<evidence type="ECO:0000256" key="3">
    <source>
        <dbReference type="ARBA" id="ARBA00012387"/>
    </source>
</evidence>
<feature type="domain" description="Nucleotidyl transferase" evidence="13">
    <location>
        <begin position="2"/>
        <end position="233"/>
    </location>
</feature>
<comment type="similarity">
    <text evidence="2">Belongs to the transferase hexapeptide repeat family.</text>
</comment>
<dbReference type="InterPro" id="IPR056729">
    <property type="entry name" value="GMPPB_C"/>
</dbReference>
<evidence type="ECO:0000256" key="12">
    <source>
        <dbReference type="ARBA" id="ARBA00047343"/>
    </source>
</evidence>
<evidence type="ECO:0000256" key="11">
    <source>
        <dbReference type="ARBA" id="ARBA00031190"/>
    </source>
</evidence>
<keyword evidence="5" id="KW-0808">Transferase</keyword>
<dbReference type="EC" id="2.7.7.13" evidence="3"/>
<accession>A0ABR3RI98</accession>
<dbReference type="InterPro" id="IPR050486">
    <property type="entry name" value="Mannose-1P_guanyltransferase"/>
</dbReference>
<dbReference type="Gene3D" id="3.90.550.10">
    <property type="entry name" value="Spore Coat Polysaccharide Biosynthesis Protein SpsA, Chain A"/>
    <property type="match status" value="1"/>
</dbReference>
<gene>
    <name evidence="15" type="primary">MPG1</name>
    <name evidence="15" type="ORF">SLS59_003956</name>
</gene>
<dbReference type="SUPFAM" id="SSF51161">
    <property type="entry name" value="Trimeric LpxA-like enzymes"/>
    <property type="match status" value="1"/>
</dbReference>
<protein>
    <recommendedName>
        <fullName evidence="4">Mannose-1-phosphate guanyltransferase</fullName>
        <ecNumber evidence="3">2.7.7.13</ecNumber>
    </recommendedName>
    <alternativeName>
        <fullName evidence="11">GDP-mannose pyrophosphorylase</fullName>
    </alternativeName>
    <alternativeName>
        <fullName evidence="10">GTP-mannose-1-phosphate guanylyltransferase</fullName>
    </alternativeName>
</protein>
<reference evidence="15 16" key="1">
    <citation type="submission" date="2024-02" db="EMBL/GenBank/DDBJ databases">
        <title>De novo assembly and annotation of 12 fungi associated with fruit tree decline syndrome in Ontario, Canada.</title>
        <authorList>
            <person name="Sulman M."/>
            <person name="Ellouze W."/>
            <person name="Ilyukhin E."/>
        </authorList>
    </citation>
    <scope>NUCLEOTIDE SEQUENCE [LARGE SCALE GENOMIC DNA]</scope>
    <source>
        <strain evidence="15 16">M97-236</strain>
    </source>
</reference>
<dbReference type="InterPro" id="IPR005835">
    <property type="entry name" value="NTP_transferase_dom"/>
</dbReference>
<evidence type="ECO:0000313" key="16">
    <source>
        <dbReference type="Proteomes" id="UP001521222"/>
    </source>
</evidence>
<dbReference type="Gene3D" id="2.160.10.10">
    <property type="entry name" value="Hexapeptide repeat proteins"/>
    <property type="match status" value="1"/>
</dbReference>
<keyword evidence="7" id="KW-0342">GTP-binding</keyword>
<dbReference type="PANTHER" id="PTHR22572">
    <property type="entry name" value="SUGAR-1-PHOSPHATE GUANYL TRANSFERASE"/>
    <property type="match status" value="1"/>
</dbReference>
<organism evidence="15 16">
    <name type="scientific">Nothophoma quercina</name>
    <dbReference type="NCBI Taxonomy" id="749835"/>
    <lineage>
        <taxon>Eukaryota</taxon>
        <taxon>Fungi</taxon>
        <taxon>Dikarya</taxon>
        <taxon>Ascomycota</taxon>
        <taxon>Pezizomycotina</taxon>
        <taxon>Dothideomycetes</taxon>
        <taxon>Pleosporomycetidae</taxon>
        <taxon>Pleosporales</taxon>
        <taxon>Pleosporineae</taxon>
        <taxon>Didymellaceae</taxon>
        <taxon>Nothophoma</taxon>
    </lineage>
</organism>
<keyword evidence="6" id="KW-0547">Nucleotide-binding</keyword>
<evidence type="ECO:0000256" key="1">
    <source>
        <dbReference type="ARBA" id="ARBA00004823"/>
    </source>
</evidence>
<evidence type="ECO:0000256" key="4">
    <source>
        <dbReference type="ARBA" id="ARBA00018601"/>
    </source>
</evidence>
<dbReference type="Pfam" id="PF25087">
    <property type="entry name" value="GMPPB_C"/>
    <property type="match status" value="1"/>
</dbReference>
<evidence type="ECO:0000256" key="10">
    <source>
        <dbReference type="ARBA" id="ARBA00030179"/>
    </source>
</evidence>
<dbReference type="Pfam" id="PF00483">
    <property type="entry name" value="NTP_transferase"/>
    <property type="match status" value="1"/>
</dbReference>
<dbReference type="Proteomes" id="UP001521222">
    <property type="component" value="Unassembled WGS sequence"/>
</dbReference>
<comment type="function">
    <text evidence="9">Involved in cell wall synthesis where it is required for glycosylation. Involved in cell cycle progression through cell-size checkpoint.</text>
</comment>
<dbReference type="SUPFAM" id="SSF53448">
    <property type="entry name" value="Nucleotide-diphospho-sugar transferases"/>
    <property type="match status" value="1"/>
</dbReference>
<dbReference type="InterPro" id="IPR018357">
    <property type="entry name" value="Hexapep_transf_CS"/>
</dbReference>
<dbReference type="PROSITE" id="PS00101">
    <property type="entry name" value="HEXAPEP_TRANSFERASES"/>
    <property type="match status" value="2"/>
</dbReference>